<dbReference type="InterPro" id="IPR009057">
    <property type="entry name" value="Homeodomain-like_sf"/>
</dbReference>
<dbReference type="EMBL" id="CATOUU010000202">
    <property type="protein sequence ID" value="CAI9920615.1"/>
    <property type="molecule type" value="Genomic_DNA"/>
</dbReference>
<evidence type="ECO:0000313" key="9">
    <source>
        <dbReference type="EMBL" id="CAL6054425.1"/>
    </source>
</evidence>
<dbReference type="EMBL" id="CATOUU010000202">
    <property type="protein sequence ID" value="CAI9920613.1"/>
    <property type="molecule type" value="Genomic_DNA"/>
</dbReference>
<dbReference type="InterPro" id="IPR017884">
    <property type="entry name" value="SANT_dom"/>
</dbReference>
<evidence type="ECO:0000313" key="11">
    <source>
        <dbReference type="EMBL" id="CAL6054433.1"/>
    </source>
</evidence>
<dbReference type="SUPFAM" id="SSF46689">
    <property type="entry name" value="Homeodomain-like"/>
    <property type="match status" value="1"/>
</dbReference>
<feature type="domain" description="SANT" evidence="1">
    <location>
        <begin position="1"/>
        <end position="53"/>
    </location>
</feature>
<dbReference type="Proteomes" id="UP001642409">
    <property type="component" value="Unassembled WGS sequence"/>
</dbReference>
<sequence length="82" mass="10060">MKQQWSTVEIQLFFCCYEMYRNDFHSYVEHFQTFARSYSQIKAFYYNWLRQQPPEIRKDFVVGKRGGKHVAFRNSELKVGHK</sequence>
<evidence type="ECO:0000313" key="4">
    <source>
        <dbReference type="EMBL" id="CAI9920617.1"/>
    </source>
</evidence>
<dbReference type="EMBL" id="CAXDID020000202">
    <property type="protein sequence ID" value="CAL6054425.1"/>
    <property type="molecule type" value="Genomic_DNA"/>
</dbReference>
<protein>
    <submittedName>
        <fullName evidence="4">SANT/Myb domain</fullName>
    </submittedName>
    <submittedName>
        <fullName evidence="7">SANT/Myb_domain</fullName>
    </submittedName>
</protein>
<gene>
    <name evidence="7" type="ORF">HINF_LOCUS29882</name>
    <name evidence="8" type="ORF">HINF_LOCUS29884</name>
    <name evidence="9" type="ORF">HINF_LOCUS46058</name>
    <name evidence="10" type="ORF">HINF_LOCUS46060</name>
    <name evidence="11" type="ORF">HINF_LOCUS46062</name>
    <name evidence="5" type="ORF">HINF_LOCUS54555</name>
    <name evidence="6" type="ORF">HINF_LOCUS54557</name>
    <name evidence="2" type="ORF">HINF_LOCUS8258</name>
    <name evidence="3" type="ORF">HINF_LOCUS8260</name>
    <name evidence="4" type="ORF">HINF_LOCUS8262</name>
</gene>
<dbReference type="Gene3D" id="1.10.10.60">
    <property type="entry name" value="Homeodomain-like"/>
    <property type="match status" value="1"/>
</dbReference>
<dbReference type="AlphaFoldDB" id="A0AA86NIG4"/>
<reference evidence="4" key="1">
    <citation type="submission" date="2023-06" db="EMBL/GenBank/DDBJ databases">
        <authorList>
            <person name="Kurt Z."/>
        </authorList>
    </citation>
    <scope>NUCLEOTIDE SEQUENCE</scope>
</reference>
<evidence type="ECO:0000313" key="7">
    <source>
        <dbReference type="EMBL" id="CAL6024989.1"/>
    </source>
</evidence>
<accession>A0AA86NIG4</accession>
<name>A0AA86NIG4_9EUKA</name>
<evidence type="ECO:0000313" key="8">
    <source>
        <dbReference type="EMBL" id="CAL6024993.1"/>
    </source>
</evidence>
<evidence type="ECO:0000313" key="2">
    <source>
        <dbReference type="EMBL" id="CAI9920613.1"/>
    </source>
</evidence>
<dbReference type="PROSITE" id="PS51293">
    <property type="entry name" value="SANT"/>
    <property type="match status" value="1"/>
</dbReference>
<evidence type="ECO:0000313" key="3">
    <source>
        <dbReference type="EMBL" id="CAI9920615.1"/>
    </source>
</evidence>
<dbReference type="InterPro" id="IPR001005">
    <property type="entry name" value="SANT/Myb"/>
</dbReference>
<evidence type="ECO:0000313" key="12">
    <source>
        <dbReference type="Proteomes" id="UP001642409"/>
    </source>
</evidence>
<dbReference type="EMBL" id="CATOUU010000202">
    <property type="protein sequence ID" value="CAI9920617.1"/>
    <property type="molecule type" value="Genomic_DNA"/>
</dbReference>
<organism evidence="4">
    <name type="scientific">Hexamita inflata</name>
    <dbReference type="NCBI Taxonomy" id="28002"/>
    <lineage>
        <taxon>Eukaryota</taxon>
        <taxon>Metamonada</taxon>
        <taxon>Diplomonadida</taxon>
        <taxon>Hexamitidae</taxon>
        <taxon>Hexamitinae</taxon>
        <taxon>Hexamita</taxon>
    </lineage>
</organism>
<reference evidence="7 12" key="2">
    <citation type="submission" date="2024-07" db="EMBL/GenBank/DDBJ databases">
        <authorList>
            <person name="Akdeniz Z."/>
        </authorList>
    </citation>
    <scope>NUCLEOTIDE SEQUENCE [LARGE SCALE GENOMIC DNA]</scope>
</reference>
<proteinExistence type="predicted"/>
<dbReference type="EMBL" id="CAXDID020000097">
    <property type="protein sequence ID" value="CAL6024989.1"/>
    <property type="molecule type" value="Genomic_DNA"/>
</dbReference>
<dbReference type="EMBL" id="CAXDID020000097">
    <property type="protein sequence ID" value="CAL6024993.1"/>
    <property type="molecule type" value="Genomic_DNA"/>
</dbReference>
<dbReference type="CDD" id="cd00167">
    <property type="entry name" value="SANT"/>
    <property type="match status" value="1"/>
</dbReference>
<keyword evidence="12" id="KW-1185">Reference proteome</keyword>
<evidence type="ECO:0000259" key="1">
    <source>
        <dbReference type="PROSITE" id="PS51293"/>
    </source>
</evidence>
<dbReference type="EMBL" id="CATOUU010001010">
    <property type="protein sequence ID" value="CAI9966910.1"/>
    <property type="molecule type" value="Genomic_DNA"/>
</dbReference>
<evidence type="ECO:0000313" key="5">
    <source>
        <dbReference type="EMBL" id="CAI9966910.1"/>
    </source>
</evidence>
<evidence type="ECO:0000313" key="10">
    <source>
        <dbReference type="EMBL" id="CAL6054429.1"/>
    </source>
</evidence>
<dbReference type="EMBL" id="CAXDID020000202">
    <property type="protein sequence ID" value="CAL6054433.1"/>
    <property type="molecule type" value="Genomic_DNA"/>
</dbReference>
<dbReference type="EMBL" id="CAXDID020000202">
    <property type="protein sequence ID" value="CAL6054429.1"/>
    <property type="molecule type" value="Genomic_DNA"/>
</dbReference>
<comment type="caution">
    <text evidence="4">The sequence shown here is derived from an EMBL/GenBank/DDBJ whole genome shotgun (WGS) entry which is preliminary data.</text>
</comment>
<evidence type="ECO:0000313" key="6">
    <source>
        <dbReference type="EMBL" id="CAI9966912.1"/>
    </source>
</evidence>
<dbReference type="EMBL" id="CATOUU010001010">
    <property type="protein sequence ID" value="CAI9966912.1"/>
    <property type="molecule type" value="Genomic_DNA"/>
</dbReference>